<evidence type="ECO:0000313" key="1">
    <source>
        <dbReference type="EMBL" id="EWH13542.1"/>
    </source>
</evidence>
<organism evidence="1 2">
    <name type="scientific">Cellulophaga geojensis KL-A</name>
    <dbReference type="NCBI Taxonomy" id="1328323"/>
    <lineage>
        <taxon>Bacteria</taxon>
        <taxon>Pseudomonadati</taxon>
        <taxon>Bacteroidota</taxon>
        <taxon>Flavobacteriia</taxon>
        <taxon>Flavobacteriales</taxon>
        <taxon>Flavobacteriaceae</taxon>
        <taxon>Cellulophaga</taxon>
    </lineage>
</organism>
<accession>A0ABP3B9F5</accession>
<proteinExistence type="predicted"/>
<evidence type="ECO:0000313" key="2">
    <source>
        <dbReference type="Proteomes" id="UP000019275"/>
    </source>
</evidence>
<dbReference type="Proteomes" id="UP000019275">
    <property type="component" value="Unassembled WGS sequence"/>
</dbReference>
<name>A0ABP3B9F5_9FLAO</name>
<gene>
    <name evidence="1" type="ORF">KLA_09359</name>
</gene>
<keyword evidence="2" id="KW-1185">Reference proteome</keyword>
<dbReference type="RefSeq" id="WP_034645286.1">
    <property type="nucleotide sequence ID" value="NZ_ARZX01000010.1"/>
</dbReference>
<dbReference type="EMBL" id="ARZX01000010">
    <property type="protein sequence ID" value="EWH13542.1"/>
    <property type="molecule type" value="Genomic_DNA"/>
</dbReference>
<comment type="caution">
    <text evidence="1">The sequence shown here is derived from an EMBL/GenBank/DDBJ whole genome shotgun (WGS) entry which is preliminary data.</text>
</comment>
<evidence type="ECO:0008006" key="3">
    <source>
        <dbReference type="Google" id="ProtNLM"/>
    </source>
</evidence>
<sequence>MITSENHLHNQYLIKRAALDVFEILKQKYGFEGFNEFSKYNSNDCAYIGLKKKGIIIYCFISKREAYEFHILEKGKEKYNSTTVDSLFMKKFPPLSKESKKEIEKKKLINITPYSFEYYYESMIWDIKFLEKHYPEILENGSTPH</sequence>
<reference evidence="1 2" key="1">
    <citation type="journal article" date="2014" name="Genome Announc.">
        <title>Draft Genome Sequence of the Carrageenan-Degrading Bacterium Cellulophaga sp. Strain KL-A, Isolated from Decaying Marine Algae.</title>
        <authorList>
            <person name="Shan D."/>
            <person name="Ying J."/>
            <person name="Li X."/>
            <person name="Gao Z."/>
            <person name="Wei G."/>
            <person name="Shao Z."/>
        </authorList>
    </citation>
    <scope>NUCLEOTIDE SEQUENCE [LARGE SCALE GENOMIC DNA]</scope>
    <source>
        <strain evidence="1 2">KL-A</strain>
    </source>
</reference>
<protein>
    <recommendedName>
        <fullName evidence="3">Immunity protein 63 domain-containing protein</fullName>
    </recommendedName>
</protein>